<dbReference type="EMBL" id="CAADIS010000004">
    <property type="protein sequence ID" value="VFS17618.1"/>
    <property type="molecule type" value="Genomic_DNA"/>
</dbReference>
<protein>
    <submittedName>
        <fullName evidence="1">Uncharacterized protein</fullName>
    </submittedName>
</protein>
<proteinExistence type="predicted"/>
<gene>
    <name evidence="1" type="ORF">NCTC9001_02235</name>
</gene>
<evidence type="ECO:0000313" key="2">
    <source>
        <dbReference type="Proteomes" id="UP000372890"/>
    </source>
</evidence>
<accession>A0A484X0L4</accession>
<name>A0A484X0L4_ECOLX</name>
<dbReference type="AlphaFoldDB" id="A0A484X0L4"/>
<sequence length="31" mass="4095">MLKLVNVRQYNRYRFGRWETVRKHRRSYPKR</sequence>
<organism evidence="1 2">
    <name type="scientific">Escherichia coli</name>
    <dbReference type="NCBI Taxonomy" id="562"/>
    <lineage>
        <taxon>Bacteria</taxon>
        <taxon>Pseudomonadati</taxon>
        <taxon>Pseudomonadota</taxon>
        <taxon>Gammaproteobacteria</taxon>
        <taxon>Enterobacterales</taxon>
        <taxon>Enterobacteriaceae</taxon>
        <taxon>Escherichia</taxon>
    </lineage>
</organism>
<dbReference type="Proteomes" id="UP000372890">
    <property type="component" value="Unassembled WGS sequence"/>
</dbReference>
<reference evidence="1 2" key="1">
    <citation type="submission" date="2019-03" db="EMBL/GenBank/DDBJ databases">
        <authorList>
            <consortium name="Pathogen Informatics"/>
        </authorList>
    </citation>
    <scope>NUCLEOTIDE SEQUENCE [LARGE SCALE GENOMIC DNA]</scope>
    <source>
        <strain evidence="1 2">NCTC9001</strain>
    </source>
</reference>
<evidence type="ECO:0000313" key="1">
    <source>
        <dbReference type="EMBL" id="VFS17618.1"/>
    </source>
</evidence>